<dbReference type="AlphaFoldDB" id="B3QPL4"/>
<keyword evidence="1" id="KW-0812">Transmembrane</keyword>
<dbReference type="EMBL" id="CP001099">
    <property type="protein sequence ID" value="ACF11867.1"/>
    <property type="molecule type" value="Genomic_DNA"/>
</dbReference>
<organism evidence="3 4">
    <name type="scientific">Chlorobaculum parvum (strain DSM 263 / NCIMB 8327)</name>
    <name type="common">Chlorobium vibrioforme subsp. thiosulfatophilum</name>
    <dbReference type="NCBI Taxonomy" id="517417"/>
    <lineage>
        <taxon>Bacteria</taxon>
        <taxon>Pseudomonadati</taxon>
        <taxon>Chlorobiota</taxon>
        <taxon>Chlorobiia</taxon>
        <taxon>Chlorobiales</taxon>
        <taxon>Chlorobiaceae</taxon>
        <taxon>Chlorobaculum</taxon>
    </lineage>
</organism>
<dbReference type="KEGG" id="cpc:Cpar_1469"/>
<dbReference type="Proteomes" id="UP000008811">
    <property type="component" value="Chromosome"/>
</dbReference>
<dbReference type="HOGENOM" id="CLU_122851_0_0_10"/>
<sequence>MKAIHADVAKFRTPVNAGVQSQKGNALIEFAFVLPVFLVLLFGMVTFSLGIYDKTVLTMATREGARAGAVYDAGNYDSDGDLDVTSVQTKARNATLAVLANKLISFGSKTPTVDNPSITGDILTVTAHLNYTGIFFLTGGQDISATSSMRIEALQSYASP</sequence>
<name>B3QPL4_CHLP8</name>
<dbReference type="Pfam" id="PF07811">
    <property type="entry name" value="TadE"/>
    <property type="match status" value="1"/>
</dbReference>
<proteinExistence type="predicted"/>
<gene>
    <name evidence="3" type="ordered locus">Cpar_1469</name>
</gene>
<keyword evidence="1" id="KW-1133">Transmembrane helix</keyword>
<dbReference type="OrthoDB" id="598443at2"/>
<dbReference type="InterPro" id="IPR012495">
    <property type="entry name" value="TadE-like_dom"/>
</dbReference>
<feature type="domain" description="TadE-like" evidence="2">
    <location>
        <begin position="24"/>
        <end position="66"/>
    </location>
</feature>
<feature type="transmembrane region" description="Helical" evidence="1">
    <location>
        <begin position="30"/>
        <end position="52"/>
    </location>
</feature>
<evidence type="ECO:0000313" key="3">
    <source>
        <dbReference type="EMBL" id="ACF11867.1"/>
    </source>
</evidence>
<accession>B3QPL4</accession>
<reference evidence="3" key="1">
    <citation type="submission" date="2008-06" db="EMBL/GenBank/DDBJ databases">
        <title>Complete sequence of Chlorobaculum parvum NCIB 8327.</title>
        <authorList>
            <consortium name="US DOE Joint Genome Institute"/>
            <person name="Lucas S."/>
            <person name="Copeland A."/>
            <person name="Lapidus A."/>
            <person name="Glavina del Rio T."/>
            <person name="Dalin E."/>
            <person name="Tice H."/>
            <person name="Bruce D."/>
            <person name="Goodwin L."/>
            <person name="Pitluck S."/>
            <person name="Schmutz J."/>
            <person name="Larimer F."/>
            <person name="Land M."/>
            <person name="Hauser L."/>
            <person name="Kyrpides N."/>
            <person name="Mikhailova N."/>
            <person name="Zhao F."/>
            <person name="Li T."/>
            <person name="Liu Z."/>
            <person name="Overmann J."/>
            <person name="Bryant D.A."/>
            <person name="Richardson P."/>
        </authorList>
    </citation>
    <scope>NUCLEOTIDE SEQUENCE [LARGE SCALE GENOMIC DNA]</scope>
    <source>
        <strain evidence="3">NCIB 8327</strain>
    </source>
</reference>
<keyword evidence="1" id="KW-0472">Membrane</keyword>
<protein>
    <submittedName>
        <fullName evidence="3">TadE family protein</fullName>
    </submittedName>
</protein>
<keyword evidence="4" id="KW-1185">Reference proteome</keyword>
<evidence type="ECO:0000259" key="2">
    <source>
        <dbReference type="Pfam" id="PF07811"/>
    </source>
</evidence>
<evidence type="ECO:0000256" key="1">
    <source>
        <dbReference type="SAM" id="Phobius"/>
    </source>
</evidence>
<dbReference type="RefSeq" id="WP_012502700.1">
    <property type="nucleotide sequence ID" value="NC_011027.1"/>
</dbReference>
<dbReference type="STRING" id="517417.Cpar_1469"/>
<dbReference type="eggNOG" id="COG4961">
    <property type="taxonomic scope" value="Bacteria"/>
</dbReference>
<evidence type="ECO:0000313" key="4">
    <source>
        <dbReference type="Proteomes" id="UP000008811"/>
    </source>
</evidence>